<evidence type="ECO:0000313" key="14">
    <source>
        <dbReference type="Proteomes" id="UP001642360"/>
    </source>
</evidence>
<evidence type="ECO:0000256" key="6">
    <source>
        <dbReference type="ARBA" id="ARBA00023242"/>
    </source>
</evidence>
<dbReference type="CDD" id="cd00086">
    <property type="entry name" value="homeodomain"/>
    <property type="match status" value="1"/>
</dbReference>
<feature type="domain" description="Homeobox" evidence="12">
    <location>
        <begin position="84"/>
        <end position="144"/>
    </location>
</feature>
<keyword evidence="3 8" id="KW-0238">DNA-binding</keyword>
<dbReference type="FunFam" id="1.10.10.60:FF:000144">
    <property type="entry name" value="homeobox-leucine zipper protein ATHB-6-like"/>
    <property type="match status" value="1"/>
</dbReference>
<organism evidence="13 14">
    <name type="scientific">Ilex paraguariensis</name>
    <name type="common">yerba mate</name>
    <dbReference type="NCBI Taxonomy" id="185542"/>
    <lineage>
        <taxon>Eukaryota</taxon>
        <taxon>Viridiplantae</taxon>
        <taxon>Streptophyta</taxon>
        <taxon>Embryophyta</taxon>
        <taxon>Tracheophyta</taxon>
        <taxon>Spermatophyta</taxon>
        <taxon>Magnoliopsida</taxon>
        <taxon>eudicotyledons</taxon>
        <taxon>Gunneridae</taxon>
        <taxon>Pentapetalae</taxon>
        <taxon>asterids</taxon>
        <taxon>campanulids</taxon>
        <taxon>Aquifoliales</taxon>
        <taxon>Aquifoliaceae</taxon>
        <taxon>Ilex</taxon>
    </lineage>
</organism>
<dbReference type="SUPFAM" id="SSF46689">
    <property type="entry name" value="Homeodomain-like"/>
    <property type="match status" value="1"/>
</dbReference>
<keyword evidence="11" id="KW-0175">Coiled coil</keyword>
<dbReference type="InterPro" id="IPR017970">
    <property type="entry name" value="Homeobox_CS"/>
</dbReference>
<dbReference type="AlphaFoldDB" id="A0ABC8R1J0"/>
<dbReference type="PRINTS" id="PR00031">
    <property type="entry name" value="HTHREPRESSR"/>
</dbReference>
<keyword evidence="2 10" id="KW-0805">Transcription regulation</keyword>
<keyword evidence="14" id="KW-1185">Reference proteome</keyword>
<dbReference type="PROSITE" id="PS50071">
    <property type="entry name" value="HOMEOBOX_2"/>
    <property type="match status" value="1"/>
</dbReference>
<keyword evidence="5 10" id="KW-0804">Transcription</keyword>
<accession>A0ABC8R1J0</accession>
<keyword evidence="4 8" id="KW-0371">Homeobox</keyword>
<dbReference type="Pfam" id="PF00046">
    <property type="entry name" value="Homeodomain"/>
    <property type="match status" value="1"/>
</dbReference>
<proteinExistence type="inferred from homology"/>
<comment type="similarity">
    <text evidence="7 10">Belongs to the HD-ZIP homeobox family. Class I subfamily.</text>
</comment>
<dbReference type="PROSITE" id="PS00027">
    <property type="entry name" value="HOMEOBOX_1"/>
    <property type="match status" value="1"/>
</dbReference>
<dbReference type="PANTHER" id="PTHR24326">
    <property type="entry name" value="HOMEOBOX-LEUCINE ZIPPER PROTEIN"/>
    <property type="match status" value="1"/>
</dbReference>
<dbReference type="Pfam" id="PF02183">
    <property type="entry name" value="HALZ"/>
    <property type="match status" value="1"/>
</dbReference>
<evidence type="ECO:0000313" key="13">
    <source>
        <dbReference type="EMBL" id="CAK9138281.1"/>
    </source>
</evidence>
<dbReference type="Proteomes" id="UP001642360">
    <property type="component" value="Unassembled WGS sequence"/>
</dbReference>
<feature type="DNA-binding region" description="Homeobox" evidence="8">
    <location>
        <begin position="86"/>
        <end position="145"/>
    </location>
</feature>
<evidence type="ECO:0000256" key="9">
    <source>
        <dbReference type="RuleBase" id="RU000682"/>
    </source>
</evidence>
<name>A0ABC8R1J0_9AQUA</name>
<evidence type="ECO:0000256" key="10">
    <source>
        <dbReference type="RuleBase" id="RU369038"/>
    </source>
</evidence>
<evidence type="ECO:0000259" key="12">
    <source>
        <dbReference type="PROSITE" id="PS50071"/>
    </source>
</evidence>
<evidence type="ECO:0000256" key="7">
    <source>
        <dbReference type="ARBA" id="ARBA00025748"/>
    </source>
</evidence>
<evidence type="ECO:0000256" key="3">
    <source>
        <dbReference type="ARBA" id="ARBA00023125"/>
    </source>
</evidence>
<evidence type="ECO:0000256" key="1">
    <source>
        <dbReference type="ARBA" id="ARBA00004123"/>
    </source>
</evidence>
<dbReference type="GO" id="GO:0000976">
    <property type="term" value="F:transcription cis-regulatory region binding"/>
    <property type="evidence" value="ECO:0007669"/>
    <property type="project" value="UniProtKB-ARBA"/>
</dbReference>
<evidence type="ECO:0000256" key="2">
    <source>
        <dbReference type="ARBA" id="ARBA00023015"/>
    </source>
</evidence>
<dbReference type="InterPro" id="IPR009057">
    <property type="entry name" value="Homeodomain-like_sf"/>
</dbReference>
<protein>
    <recommendedName>
        <fullName evidence="10">Homeobox-leucine zipper protein</fullName>
    </recommendedName>
    <alternativeName>
        <fullName evidence="10">HD-ZIP protein</fullName>
    </alternativeName>
    <alternativeName>
        <fullName evidence="10">Homeodomain transcription factor</fullName>
    </alternativeName>
</protein>
<evidence type="ECO:0000256" key="11">
    <source>
        <dbReference type="SAM" id="Coils"/>
    </source>
</evidence>
<gene>
    <name evidence="13" type="ORF">ILEXP_LOCUS5382</name>
</gene>
<dbReference type="GO" id="GO:0000981">
    <property type="term" value="F:DNA-binding transcription factor activity, RNA polymerase II-specific"/>
    <property type="evidence" value="ECO:0007669"/>
    <property type="project" value="UniProtKB-UniRule"/>
</dbReference>
<keyword evidence="6 8" id="KW-0539">Nucleus</keyword>
<evidence type="ECO:0000256" key="8">
    <source>
        <dbReference type="PROSITE-ProRule" id="PRU00108"/>
    </source>
</evidence>
<dbReference type="InterPro" id="IPR001356">
    <property type="entry name" value="HD"/>
</dbReference>
<evidence type="ECO:0000256" key="4">
    <source>
        <dbReference type="ARBA" id="ARBA00023155"/>
    </source>
</evidence>
<dbReference type="GO" id="GO:0005634">
    <property type="term" value="C:nucleus"/>
    <property type="evidence" value="ECO:0007669"/>
    <property type="project" value="UniProtKB-SubCell"/>
</dbReference>
<feature type="coiled-coil region" evidence="11">
    <location>
        <begin position="136"/>
        <end position="163"/>
    </location>
</feature>
<sequence>MAGQRWLYGGGSNMNSVFLQNQRVPCSSSLPLDSLLIPGSTSSFSGPRSMFSFKDVNGGNRSRRSCFCPFDPDDNGDEDLDEFLHHPEKKRRLTVDQVQFLEKSFEVENKLEPERKIQLAKEIGLQPRQVAVWFQNRKARWKTKHLEKEYEALQANFNSLKADYYCLLKDKEKLKAEVLHLTDRLLLKEKVQENLESSDTTKLSEAPPKESIADLISEDDVSKVSLVACKQEDYSAKSDVLDSDSPHYIDGGHYPVFELGDSSHIFAPDQSDQSQEEEDNWNKRLLPPPAYAFPMIEVAYSDLSANSCYFGFEVEHQASSFWSY</sequence>
<comment type="caution">
    <text evidence="13">The sequence shown here is derived from an EMBL/GenBank/DDBJ whole genome shotgun (WGS) entry which is preliminary data.</text>
</comment>
<comment type="subcellular location">
    <subcellularLocation>
        <location evidence="1 8 9">Nucleus</location>
    </subcellularLocation>
</comment>
<comment type="function">
    <text evidence="10">Transcription factor.</text>
</comment>
<dbReference type="InterPro" id="IPR045224">
    <property type="entry name" value="HDZip_class_I_plant"/>
</dbReference>
<dbReference type="PANTHER" id="PTHR24326:SF606">
    <property type="entry name" value="HOMEOBOX-LEUCINE ZIPPER PROTEIN ATHB-54"/>
    <property type="match status" value="1"/>
</dbReference>
<dbReference type="SMART" id="SM00389">
    <property type="entry name" value="HOX"/>
    <property type="match status" value="1"/>
</dbReference>
<dbReference type="InterPro" id="IPR003106">
    <property type="entry name" value="Leu_zip_homeo"/>
</dbReference>
<dbReference type="InterPro" id="IPR000047">
    <property type="entry name" value="HTH_motif"/>
</dbReference>
<evidence type="ECO:0000256" key="5">
    <source>
        <dbReference type="ARBA" id="ARBA00023163"/>
    </source>
</evidence>
<reference evidence="13 14" key="1">
    <citation type="submission" date="2024-02" db="EMBL/GenBank/DDBJ databases">
        <authorList>
            <person name="Vignale AGUSTIN F."/>
            <person name="Sosa J E."/>
            <person name="Modenutti C."/>
        </authorList>
    </citation>
    <scope>NUCLEOTIDE SEQUENCE [LARGE SCALE GENOMIC DNA]</scope>
</reference>
<dbReference type="GO" id="GO:0045893">
    <property type="term" value="P:positive regulation of DNA-templated transcription"/>
    <property type="evidence" value="ECO:0007669"/>
    <property type="project" value="UniProtKB-ARBA"/>
</dbReference>
<dbReference type="Gene3D" id="1.10.10.60">
    <property type="entry name" value="Homeodomain-like"/>
    <property type="match status" value="1"/>
</dbReference>
<dbReference type="EMBL" id="CAUOFW020000874">
    <property type="protein sequence ID" value="CAK9138281.1"/>
    <property type="molecule type" value="Genomic_DNA"/>
</dbReference>